<reference evidence="1 2" key="1">
    <citation type="submission" date="2015-09" db="EMBL/GenBank/DDBJ databases">
        <title>Sorangium comparison.</title>
        <authorList>
            <person name="Zaburannyi N."/>
            <person name="Bunk B."/>
            <person name="Overmann J."/>
            <person name="Mueller R."/>
        </authorList>
    </citation>
    <scope>NUCLEOTIDE SEQUENCE [LARGE SCALE GENOMIC DNA]</scope>
    <source>
        <strain evidence="1 2">So ce26</strain>
    </source>
</reference>
<dbReference type="Proteomes" id="UP000238348">
    <property type="component" value="Chromosome"/>
</dbReference>
<evidence type="ECO:0000313" key="1">
    <source>
        <dbReference type="EMBL" id="AUX48580.1"/>
    </source>
</evidence>
<dbReference type="AlphaFoldDB" id="A0A2L0FAH3"/>
<dbReference type="EMBL" id="CP012673">
    <property type="protein sequence ID" value="AUX48580.1"/>
    <property type="molecule type" value="Genomic_DNA"/>
</dbReference>
<protein>
    <submittedName>
        <fullName evidence="1">Uncharacterized protein</fullName>
    </submittedName>
</protein>
<name>A0A2L0FAH3_SORCE</name>
<gene>
    <name evidence="1" type="ORF">SOCE26_101180</name>
</gene>
<proteinExistence type="predicted"/>
<sequence>MELRGLAEALQQLFPGHEFYSVPRVLPRPGKEAEPFDQSNTYRVSAAPIEEGLKTNRTTLVQILAGSVFPPGPRAADLALVLDDLELFNLDQPEVVVEAVRSTVRAHLNKQAPEVARELGQCLRARASYHLAVPMTESWLFADPRGPINSGAPSAEAVRLKPGIDPEQFETEDADYSADTGASCAQLLDRNRRRHENRKPPWVLAPQPYPWCTRERHPKAYLQWLLRDPEENSCTRWKEGKQGAESLRKLDWSAALSNPNHCTWVRALVDDLADGLGEPFPVPGAAVQCAPLTSRKRHGINAVLRNL</sequence>
<accession>A0A2L0FAH3</accession>
<organism evidence="1 2">
    <name type="scientific">Sorangium cellulosum</name>
    <name type="common">Polyangium cellulosum</name>
    <dbReference type="NCBI Taxonomy" id="56"/>
    <lineage>
        <taxon>Bacteria</taxon>
        <taxon>Pseudomonadati</taxon>
        <taxon>Myxococcota</taxon>
        <taxon>Polyangia</taxon>
        <taxon>Polyangiales</taxon>
        <taxon>Polyangiaceae</taxon>
        <taxon>Sorangium</taxon>
    </lineage>
</organism>
<evidence type="ECO:0000313" key="2">
    <source>
        <dbReference type="Proteomes" id="UP000238348"/>
    </source>
</evidence>